<feature type="transmembrane region" description="Helical" evidence="5">
    <location>
        <begin position="285"/>
        <end position="303"/>
    </location>
</feature>
<gene>
    <name evidence="7" type="ORF">L0M99_05200</name>
</gene>
<reference evidence="7" key="1">
    <citation type="submission" date="2022-01" db="EMBL/GenBank/DDBJ databases">
        <title>Collection of gut derived symbiotic bacterial strains cultured from healthy donors.</title>
        <authorList>
            <person name="Lin H."/>
            <person name="Kohout C."/>
            <person name="Waligurski E."/>
            <person name="Pamer E.G."/>
        </authorList>
    </citation>
    <scope>NUCLEOTIDE SEQUENCE</scope>
    <source>
        <strain evidence="7">DFI.7.46</strain>
    </source>
</reference>
<evidence type="ECO:0000256" key="1">
    <source>
        <dbReference type="ARBA" id="ARBA00004651"/>
    </source>
</evidence>
<dbReference type="Gene3D" id="1.20.1250.20">
    <property type="entry name" value="MFS general substrate transporter like domains"/>
    <property type="match status" value="2"/>
</dbReference>
<feature type="transmembrane region" description="Helical" evidence="5">
    <location>
        <begin position="323"/>
        <end position="342"/>
    </location>
</feature>
<dbReference type="RefSeq" id="WP_024060029.1">
    <property type="nucleotide sequence ID" value="NZ_JAGZVZ010000006.1"/>
</dbReference>
<dbReference type="NCBIfam" id="NF003024">
    <property type="entry name" value="PRK03893.1"/>
    <property type="match status" value="1"/>
</dbReference>
<dbReference type="Pfam" id="PF00083">
    <property type="entry name" value="Sugar_tr"/>
    <property type="match status" value="1"/>
</dbReference>
<evidence type="ECO:0000259" key="6">
    <source>
        <dbReference type="PROSITE" id="PS50850"/>
    </source>
</evidence>
<feature type="transmembrane region" description="Helical" evidence="5">
    <location>
        <begin position="49"/>
        <end position="75"/>
    </location>
</feature>
<evidence type="ECO:0000256" key="5">
    <source>
        <dbReference type="SAM" id="Phobius"/>
    </source>
</evidence>
<feature type="transmembrane region" description="Helical" evidence="5">
    <location>
        <begin position="259"/>
        <end position="278"/>
    </location>
</feature>
<feature type="transmembrane region" description="Helical" evidence="5">
    <location>
        <begin position="87"/>
        <end position="106"/>
    </location>
</feature>
<evidence type="ECO:0000313" key="7">
    <source>
        <dbReference type="EMBL" id="MCG4617886.1"/>
    </source>
</evidence>
<feature type="domain" description="Major facilitator superfamily (MFS) profile" evidence="6">
    <location>
        <begin position="21"/>
        <end position="470"/>
    </location>
</feature>
<dbReference type="AlphaFoldDB" id="A0AAJ1EY50"/>
<feature type="transmembrane region" description="Helical" evidence="5">
    <location>
        <begin position="414"/>
        <end position="436"/>
    </location>
</feature>
<dbReference type="InterPro" id="IPR011701">
    <property type="entry name" value="MFS"/>
</dbReference>
<dbReference type="PANTHER" id="PTHR23508:SF3">
    <property type="entry name" value="SIALIC ACID TRANSPORTER NANT"/>
    <property type="match status" value="1"/>
</dbReference>
<accession>A0AAJ1EY50</accession>
<dbReference type="PANTHER" id="PTHR23508">
    <property type="entry name" value="CARBOXYLIC ACID TRANSPORTER PROTEIN HOMOLOG"/>
    <property type="match status" value="1"/>
</dbReference>
<sequence>MSQQTKKIPWYKEIGAQRWKAFFAAWIGVVLDGYDFVLISLVLSEIIDTFSLTLVEGTALVSAAFISRWFGGLVLGAMGDKHGRKPAMIASILLFTIGSLMCGLAPNWTVLFLARLLIGFAMAGEYSSSATYIIELWPVRMRNRASGFMLSGYAVGSILAAQIYRLLVPWVDSWHPNWGWRALFLTGMIPILVALYMRRRLPEAEDWESVKQSDDNERLHEGNMLTILYRGKNRVVNYLLTVLALTLLLLIFTSIVHGGLLVTLLALVCAGIFVWFVYQSDPTRWAVGVAIMLTIFCSFIYTWPILGLLPTYLKSDLSMDAGLVAAIVSYANLGNMCGYILSGFLGDKLGMRRWYVISLLLSQVLVFPCFMVGGKYAVLIGILLFFQQMFGQGISGLAPKWVSSYFPIEKRAAGLGFCYNVGALGGAVGPIVGASISSAVPLGIALATISVGGALVVILSVGLNLPRRIQAAINPATVRPEDGRDESELPTLDPVAE</sequence>
<protein>
    <submittedName>
        <fullName evidence="7">MFS transporter</fullName>
    </submittedName>
</protein>
<dbReference type="InterPro" id="IPR005828">
    <property type="entry name" value="MFS_sugar_transport-like"/>
</dbReference>
<name>A0AAJ1EY50_9ACTO</name>
<dbReference type="EMBL" id="JAKNHJ010000008">
    <property type="protein sequence ID" value="MCG4617886.1"/>
    <property type="molecule type" value="Genomic_DNA"/>
</dbReference>
<dbReference type="Pfam" id="PF07690">
    <property type="entry name" value="MFS_1"/>
    <property type="match status" value="1"/>
</dbReference>
<feature type="transmembrane region" description="Helical" evidence="5">
    <location>
        <begin position="178"/>
        <end position="197"/>
    </location>
</feature>
<evidence type="ECO:0000313" key="8">
    <source>
        <dbReference type="Proteomes" id="UP001200537"/>
    </source>
</evidence>
<dbReference type="GO" id="GO:0005886">
    <property type="term" value="C:plasma membrane"/>
    <property type="evidence" value="ECO:0007669"/>
    <property type="project" value="UniProtKB-SubCell"/>
</dbReference>
<dbReference type="InterPro" id="IPR020846">
    <property type="entry name" value="MFS_dom"/>
</dbReference>
<proteinExistence type="predicted"/>
<dbReference type="CDD" id="cd17316">
    <property type="entry name" value="MFS_SV2_like"/>
    <property type="match status" value="1"/>
</dbReference>
<evidence type="ECO:0000256" key="3">
    <source>
        <dbReference type="ARBA" id="ARBA00022989"/>
    </source>
</evidence>
<comment type="subcellular location">
    <subcellularLocation>
        <location evidence="1">Cell membrane</location>
        <topology evidence="1">Multi-pass membrane protein</topology>
    </subcellularLocation>
</comment>
<dbReference type="InterPro" id="IPR036259">
    <property type="entry name" value="MFS_trans_sf"/>
</dbReference>
<organism evidence="7 8">
    <name type="scientific">Varibaculum cambriense</name>
    <dbReference type="NCBI Taxonomy" id="184870"/>
    <lineage>
        <taxon>Bacteria</taxon>
        <taxon>Bacillati</taxon>
        <taxon>Actinomycetota</taxon>
        <taxon>Actinomycetes</taxon>
        <taxon>Actinomycetales</taxon>
        <taxon>Actinomycetaceae</taxon>
        <taxon>Varibaculum</taxon>
    </lineage>
</organism>
<dbReference type="Proteomes" id="UP001200537">
    <property type="component" value="Unassembled WGS sequence"/>
</dbReference>
<dbReference type="GO" id="GO:0046943">
    <property type="term" value="F:carboxylic acid transmembrane transporter activity"/>
    <property type="evidence" value="ECO:0007669"/>
    <property type="project" value="TreeGrafter"/>
</dbReference>
<feature type="transmembrane region" description="Helical" evidence="5">
    <location>
        <begin position="21"/>
        <end position="43"/>
    </location>
</feature>
<feature type="transmembrane region" description="Helical" evidence="5">
    <location>
        <begin position="146"/>
        <end position="166"/>
    </location>
</feature>
<keyword evidence="4 5" id="KW-0472">Membrane</keyword>
<feature type="transmembrane region" description="Helical" evidence="5">
    <location>
        <begin position="442"/>
        <end position="465"/>
    </location>
</feature>
<dbReference type="PROSITE" id="PS50850">
    <property type="entry name" value="MFS"/>
    <property type="match status" value="1"/>
</dbReference>
<evidence type="ECO:0000256" key="2">
    <source>
        <dbReference type="ARBA" id="ARBA00022692"/>
    </source>
</evidence>
<keyword evidence="2 5" id="KW-0812">Transmembrane</keyword>
<feature type="transmembrane region" description="Helical" evidence="5">
    <location>
        <begin position="112"/>
        <end position="134"/>
    </location>
</feature>
<comment type="caution">
    <text evidence="7">The sequence shown here is derived from an EMBL/GenBank/DDBJ whole genome shotgun (WGS) entry which is preliminary data.</text>
</comment>
<evidence type="ECO:0000256" key="4">
    <source>
        <dbReference type="ARBA" id="ARBA00023136"/>
    </source>
</evidence>
<feature type="transmembrane region" description="Helical" evidence="5">
    <location>
        <begin position="235"/>
        <end position="253"/>
    </location>
</feature>
<keyword evidence="3 5" id="KW-1133">Transmembrane helix</keyword>
<dbReference type="SUPFAM" id="SSF103473">
    <property type="entry name" value="MFS general substrate transporter"/>
    <property type="match status" value="1"/>
</dbReference>